<proteinExistence type="predicted"/>
<reference evidence="1 2" key="1">
    <citation type="submission" date="2017-08" db="EMBL/GenBank/DDBJ databases">
        <title>Infants hospitalized years apart are colonized by the same room-sourced microbial strains.</title>
        <authorList>
            <person name="Brooks B."/>
            <person name="Olm M.R."/>
            <person name="Firek B.A."/>
            <person name="Baker R."/>
            <person name="Thomas B.C."/>
            <person name="Morowitz M.J."/>
            <person name="Banfield J.F."/>
        </authorList>
    </citation>
    <scope>NUCLEOTIDE SEQUENCE [LARGE SCALE GENOMIC DNA]</scope>
    <source>
        <strain evidence="1">S2_003_000_R2_14</strain>
    </source>
</reference>
<accession>A0A2W5TMB3</accession>
<evidence type="ECO:0000313" key="1">
    <source>
        <dbReference type="EMBL" id="PZR16739.1"/>
    </source>
</evidence>
<organism evidence="1 2">
    <name type="scientific">Archangium gephyra</name>
    <dbReference type="NCBI Taxonomy" id="48"/>
    <lineage>
        <taxon>Bacteria</taxon>
        <taxon>Pseudomonadati</taxon>
        <taxon>Myxococcota</taxon>
        <taxon>Myxococcia</taxon>
        <taxon>Myxococcales</taxon>
        <taxon>Cystobacterineae</taxon>
        <taxon>Archangiaceae</taxon>
        <taxon>Archangium</taxon>
    </lineage>
</organism>
<evidence type="ECO:0008006" key="3">
    <source>
        <dbReference type="Google" id="ProtNLM"/>
    </source>
</evidence>
<evidence type="ECO:0000313" key="2">
    <source>
        <dbReference type="Proteomes" id="UP000249061"/>
    </source>
</evidence>
<dbReference type="SUPFAM" id="SSF48403">
    <property type="entry name" value="Ankyrin repeat"/>
    <property type="match status" value="1"/>
</dbReference>
<gene>
    <name evidence="1" type="ORF">DI536_06185</name>
</gene>
<dbReference type="EMBL" id="QFQP01000003">
    <property type="protein sequence ID" value="PZR16739.1"/>
    <property type="molecule type" value="Genomic_DNA"/>
</dbReference>
<dbReference type="Gene3D" id="1.25.40.20">
    <property type="entry name" value="Ankyrin repeat-containing domain"/>
    <property type="match status" value="1"/>
</dbReference>
<dbReference type="InterPro" id="IPR036770">
    <property type="entry name" value="Ankyrin_rpt-contain_sf"/>
</dbReference>
<protein>
    <recommendedName>
        <fullName evidence="3">Ankyrin repeat domain-containing protein</fullName>
    </recommendedName>
</protein>
<dbReference type="AlphaFoldDB" id="A0A2W5TMB3"/>
<dbReference type="Proteomes" id="UP000249061">
    <property type="component" value="Unassembled WGS sequence"/>
</dbReference>
<sequence>MRVVGVIVGLILLFSAWMYFHGRYFVEDGRAPWAVINDRSDVLAEALKNGVDGEQKRSAMRRALSRHRHDALKLLLADGMKPDLSRCELGGDLVSTELMLDAGATAKACDASFLPDFIERFADDAPEAALLALPARLVKAGADVNGKNFNKLTAGQIAKRRNLTQLATWLDDPTQPVESGTAPKPALHGTVDLTREVFAFVCEGEGQPNAPAYEREEGLVSPMLNFERRTEKYFWPGRMTPGWWSSEPKHAQLVVCATITEKKVFKRCTYEGGGGGITLWEATYELVVREARTARELAKTTVSLLPSGTTCDFMKLGKEQEGVFPDYAPALRALVEPLVVP</sequence>
<name>A0A2W5TMB3_9BACT</name>
<comment type="caution">
    <text evidence="1">The sequence shown here is derived from an EMBL/GenBank/DDBJ whole genome shotgun (WGS) entry which is preliminary data.</text>
</comment>